<dbReference type="GO" id="GO:0005739">
    <property type="term" value="C:mitochondrion"/>
    <property type="evidence" value="ECO:0007669"/>
    <property type="project" value="UniProtKB-SubCell"/>
</dbReference>
<dbReference type="Gene3D" id="1.25.40.10">
    <property type="entry name" value="Tetratricopeptide repeat domain"/>
    <property type="match status" value="2"/>
</dbReference>
<dbReference type="OrthoDB" id="427518at2759"/>
<evidence type="ECO:0000256" key="4">
    <source>
        <dbReference type="ARBA" id="ARBA00022824"/>
    </source>
</evidence>
<evidence type="ECO:0000256" key="5">
    <source>
        <dbReference type="ARBA" id="ARBA00023128"/>
    </source>
</evidence>
<sequence>MSIVAVHGLNPYGDPNHHIKTWRAEPFEPDGPTWLENFLPQTFTDCRIMLYRYNSNIAFKTGAAGVSNHAESLLNSLLEKRREAKYRPLIFFCHSLGGLVVKQAFVTDKKIFEDIKDSTKGMAFFGTPHHGAKKKSLASLGLVVAHIVRKVQGAPGNALAKSLEADSNITDELALMFERQSKDLRFITVYESVKTSVGVVVEPESAILGFPRSREIQLDIERNHSDICKFRSEKEWAYERFSGFLKLMLDDISRNVEKDRRMRTLKRLDEEEGRYNPKTLNFATNTDMEFQNRGMFKDSIALNRDIIRRKEKALGSDHADTLFSRQKLAWALQSLGEYKEAEDILKDMMDAHGQDKRAKLLTQRVLGHVLQRLGKYTESLKITSEVETQSKIDLSEKDQDTLSSSHNLAWLHLLMHNYKKSEPLFRSVLKDRKATLGPENINTLDTQGALAYVLMLQKKYPESKKLRKEELEIRGRTLGAGHNSTLECMRNLAYLLNKMDEVNEAESYYEKALQGKRAQFGIDHPDTIDTEQNLRHVREGKKSRNHGGESDG</sequence>
<keyword evidence="4" id="KW-0256">Endoplasmic reticulum</keyword>
<dbReference type="PANTHER" id="PTHR48182">
    <property type="entry name" value="PROTEIN SERAC1"/>
    <property type="match status" value="1"/>
</dbReference>
<organism evidence="7 8">
    <name type="scientific">Aspergillus wentii DTO 134E9</name>
    <dbReference type="NCBI Taxonomy" id="1073089"/>
    <lineage>
        <taxon>Eukaryota</taxon>
        <taxon>Fungi</taxon>
        <taxon>Dikarya</taxon>
        <taxon>Ascomycota</taxon>
        <taxon>Pezizomycotina</taxon>
        <taxon>Eurotiomycetes</taxon>
        <taxon>Eurotiomycetidae</taxon>
        <taxon>Eurotiales</taxon>
        <taxon>Aspergillaceae</taxon>
        <taxon>Aspergillus</taxon>
        <taxon>Aspergillus subgen. Cremei</taxon>
    </lineage>
</organism>
<dbReference type="PANTHER" id="PTHR48182:SF2">
    <property type="entry name" value="PROTEIN SERAC1"/>
    <property type="match status" value="1"/>
</dbReference>
<dbReference type="SUPFAM" id="SSF48452">
    <property type="entry name" value="TPR-like"/>
    <property type="match status" value="2"/>
</dbReference>
<dbReference type="Proteomes" id="UP000184383">
    <property type="component" value="Unassembled WGS sequence"/>
</dbReference>
<dbReference type="InterPro" id="IPR011990">
    <property type="entry name" value="TPR-like_helical_dom_sf"/>
</dbReference>
<reference evidence="8" key="1">
    <citation type="journal article" date="2017" name="Genome Biol.">
        <title>Comparative genomics reveals high biological diversity and specific adaptations in the industrially and medically important fungal genus Aspergillus.</title>
        <authorList>
            <person name="de Vries R.P."/>
            <person name="Riley R."/>
            <person name="Wiebenga A."/>
            <person name="Aguilar-Osorio G."/>
            <person name="Amillis S."/>
            <person name="Uchima C.A."/>
            <person name="Anderluh G."/>
            <person name="Asadollahi M."/>
            <person name="Askin M."/>
            <person name="Barry K."/>
            <person name="Battaglia E."/>
            <person name="Bayram O."/>
            <person name="Benocci T."/>
            <person name="Braus-Stromeyer S.A."/>
            <person name="Caldana C."/>
            <person name="Canovas D."/>
            <person name="Cerqueira G.C."/>
            <person name="Chen F."/>
            <person name="Chen W."/>
            <person name="Choi C."/>
            <person name="Clum A."/>
            <person name="Dos Santos R.A."/>
            <person name="Damasio A.R."/>
            <person name="Diallinas G."/>
            <person name="Emri T."/>
            <person name="Fekete E."/>
            <person name="Flipphi M."/>
            <person name="Freyberg S."/>
            <person name="Gallo A."/>
            <person name="Gournas C."/>
            <person name="Habgood R."/>
            <person name="Hainaut M."/>
            <person name="Harispe M.L."/>
            <person name="Henrissat B."/>
            <person name="Hilden K.S."/>
            <person name="Hope R."/>
            <person name="Hossain A."/>
            <person name="Karabika E."/>
            <person name="Karaffa L."/>
            <person name="Karanyi Z."/>
            <person name="Krasevec N."/>
            <person name="Kuo A."/>
            <person name="Kusch H."/>
            <person name="LaButti K."/>
            <person name="Lagendijk E.L."/>
            <person name="Lapidus A."/>
            <person name="Levasseur A."/>
            <person name="Lindquist E."/>
            <person name="Lipzen A."/>
            <person name="Logrieco A.F."/>
            <person name="MacCabe A."/>
            <person name="Maekelae M.R."/>
            <person name="Malavazi I."/>
            <person name="Melin P."/>
            <person name="Meyer V."/>
            <person name="Mielnichuk N."/>
            <person name="Miskei M."/>
            <person name="Molnar A.P."/>
            <person name="Mule G."/>
            <person name="Ngan C.Y."/>
            <person name="Orejas M."/>
            <person name="Orosz E."/>
            <person name="Ouedraogo J.P."/>
            <person name="Overkamp K.M."/>
            <person name="Park H.-S."/>
            <person name="Perrone G."/>
            <person name="Piumi F."/>
            <person name="Punt P.J."/>
            <person name="Ram A.F."/>
            <person name="Ramon A."/>
            <person name="Rauscher S."/>
            <person name="Record E."/>
            <person name="Riano-Pachon D.M."/>
            <person name="Robert V."/>
            <person name="Roehrig J."/>
            <person name="Ruller R."/>
            <person name="Salamov A."/>
            <person name="Salih N.S."/>
            <person name="Samson R.A."/>
            <person name="Sandor E."/>
            <person name="Sanguinetti M."/>
            <person name="Schuetze T."/>
            <person name="Sepcic K."/>
            <person name="Shelest E."/>
            <person name="Sherlock G."/>
            <person name="Sophianopoulou V."/>
            <person name="Squina F.M."/>
            <person name="Sun H."/>
            <person name="Susca A."/>
            <person name="Todd R.B."/>
            <person name="Tsang A."/>
            <person name="Unkles S.E."/>
            <person name="van de Wiele N."/>
            <person name="van Rossen-Uffink D."/>
            <person name="Oliveira J.V."/>
            <person name="Vesth T.C."/>
            <person name="Visser J."/>
            <person name="Yu J.-H."/>
            <person name="Zhou M."/>
            <person name="Andersen M.R."/>
            <person name="Archer D.B."/>
            <person name="Baker S.E."/>
            <person name="Benoit I."/>
            <person name="Brakhage A.A."/>
            <person name="Braus G.H."/>
            <person name="Fischer R."/>
            <person name="Frisvad J.C."/>
            <person name="Goldman G.H."/>
            <person name="Houbraken J."/>
            <person name="Oakley B."/>
            <person name="Pocsi I."/>
            <person name="Scazzocchio C."/>
            <person name="Seiboth B."/>
            <person name="vanKuyk P.A."/>
            <person name="Wortman J."/>
            <person name="Dyer P.S."/>
            <person name="Grigoriev I.V."/>
        </authorList>
    </citation>
    <scope>NUCLEOTIDE SEQUENCE [LARGE SCALE GENOMIC DNA]</scope>
    <source>
        <strain evidence="8">DTO 134E9</strain>
    </source>
</reference>
<evidence type="ECO:0000256" key="6">
    <source>
        <dbReference type="ARBA" id="ARBA00023136"/>
    </source>
</evidence>
<dbReference type="RefSeq" id="XP_040691482.1">
    <property type="nucleotide sequence ID" value="XM_040835112.1"/>
</dbReference>
<dbReference type="EMBL" id="KV878211">
    <property type="protein sequence ID" value="OJJ37806.1"/>
    <property type="molecule type" value="Genomic_DNA"/>
</dbReference>
<dbReference type="Gene3D" id="3.40.50.1820">
    <property type="entry name" value="alpha/beta hydrolase"/>
    <property type="match status" value="1"/>
</dbReference>
<dbReference type="GO" id="GO:0005783">
    <property type="term" value="C:endoplasmic reticulum"/>
    <property type="evidence" value="ECO:0007669"/>
    <property type="project" value="UniProtKB-SubCell"/>
</dbReference>
<evidence type="ECO:0008006" key="9">
    <source>
        <dbReference type="Google" id="ProtNLM"/>
    </source>
</evidence>
<dbReference type="STRING" id="1073089.A0A1L9RS61"/>
<proteinExistence type="predicted"/>
<dbReference type="GeneID" id="63750960"/>
<dbReference type="AlphaFoldDB" id="A0A1L9RS61"/>
<dbReference type="Pfam" id="PF13424">
    <property type="entry name" value="TPR_12"/>
    <property type="match status" value="2"/>
</dbReference>
<accession>A0A1L9RS61</accession>
<dbReference type="VEuPathDB" id="FungiDB:ASPWEDRAFT_39543"/>
<evidence type="ECO:0000313" key="7">
    <source>
        <dbReference type="EMBL" id="OJJ37806.1"/>
    </source>
</evidence>
<name>A0A1L9RS61_ASPWE</name>
<dbReference type="InterPro" id="IPR029058">
    <property type="entry name" value="AB_hydrolase_fold"/>
</dbReference>
<evidence type="ECO:0000256" key="2">
    <source>
        <dbReference type="ARBA" id="ARBA00004240"/>
    </source>
</evidence>
<evidence type="ECO:0000256" key="1">
    <source>
        <dbReference type="ARBA" id="ARBA00004173"/>
    </source>
</evidence>
<keyword evidence="6" id="KW-0472">Membrane</keyword>
<keyword evidence="8" id="KW-1185">Reference proteome</keyword>
<keyword evidence="5" id="KW-0496">Mitochondrion</keyword>
<dbReference type="GO" id="GO:0016020">
    <property type="term" value="C:membrane"/>
    <property type="evidence" value="ECO:0007669"/>
    <property type="project" value="UniProtKB-SubCell"/>
</dbReference>
<comment type="subcellular location">
    <subcellularLocation>
        <location evidence="2">Endoplasmic reticulum</location>
    </subcellularLocation>
    <subcellularLocation>
        <location evidence="3">Membrane</location>
    </subcellularLocation>
    <subcellularLocation>
        <location evidence="1">Mitochondrion</location>
    </subcellularLocation>
</comment>
<dbReference type="SUPFAM" id="SSF53474">
    <property type="entry name" value="alpha/beta-Hydrolases"/>
    <property type="match status" value="1"/>
</dbReference>
<evidence type="ECO:0000313" key="8">
    <source>
        <dbReference type="Proteomes" id="UP000184383"/>
    </source>
</evidence>
<dbReference type="InterPro" id="IPR052374">
    <property type="entry name" value="SERAC1"/>
</dbReference>
<dbReference type="Pfam" id="PF13374">
    <property type="entry name" value="TPR_10"/>
    <property type="match status" value="1"/>
</dbReference>
<gene>
    <name evidence="7" type="ORF">ASPWEDRAFT_39543</name>
</gene>
<evidence type="ECO:0000256" key="3">
    <source>
        <dbReference type="ARBA" id="ARBA00004370"/>
    </source>
</evidence>
<protein>
    <recommendedName>
        <fullName evidence="9">DUF676 domain-containing protein</fullName>
    </recommendedName>
</protein>